<dbReference type="PANTHER" id="PTHR38645">
    <property type="entry name" value="CHROMOSOME 9, WHOLE GENOME SHOTGUN SEQUENCE"/>
    <property type="match status" value="1"/>
</dbReference>
<gene>
    <name evidence="2" type="ORF">BDY21DRAFT_370778</name>
</gene>
<dbReference type="PANTHER" id="PTHR38645:SF1">
    <property type="entry name" value="YALI0F12243P"/>
    <property type="match status" value="1"/>
</dbReference>
<feature type="compositionally biased region" description="Gly residues" evidence="1">
    <location>
        <begin position="227"/>
        <end position="240"/>
    </location>
</feature>
<feature type="region of interest" description="Disordered" evidence="1">
    <location>
        <begin position="90"/>
        <end position="191"/>
    </location>
</feature>
<feature type="compositionally biased region" description="Gly residues" evidence="1">
    <location>
        <begin position="256"/>
        <end position="275"/>
    </location>
</feature>
<dbReference type="AlphaFoldDB" id="A0A6A6P3L2"/>
<dbReference type="OrthoDB" id="21418at2759"/>
<evidence type="ECO:0000313" key="3">
    <source>
        <dbReference type="Proteomes" id="UP000799766"/>
    </source>
</evidence>
<dbReference type="Proteomes" id="UP000799766">
    <property type="component" value="Unassembled WGS sequence"/>
</dbReference>
<sequence>MESMRSLNTSLPSASPRKQPPPEQLLQAFKTAALSVTNLYKTAASDQTRAHAEGYQDALDELLGFLDKEDMGLGEGEGWRVRQWIMERQQTEGRAQQTMADSDGDEEAEEERRARSSSPATASKPDALVNRQATPQRDQPTQRPAPDETARSESAPPNTHSVVHRQTPPPPVPRGEFTFRQPPPTPMSSLQDLDLDSLDFTPRHMRLEVVSRAHHRSPRHNRQAGAAGAGRNGSSLGTGAGIKRKFPLGDYFDIGGLGLGNGNGKDGHNGGGGGGKRSRHA</sequence>
<dbReference type="EMBL" id="MU001677">
    <property type="protein sequence ID" value="KAF2458556.1"/>
    <property type="molecule type" value="Genomic_DNA"/>
</dbReference>
<feature type="compositionally biased region" description="Polar residues" evidence="1">
    <location>
        <begin position="131"/>
        <end position="142"/>
    </location>
</feature>
<feature type="region of interest" description="Disordered" evidence="1">
    <location>
        <begin position="1"/>
        <end position="22"/>
    </location>
</feature>
<name>A0A6A6P3L2_9PEZI</name>
<keyword evidence="3" id="KW-1185">Reference proteome</keyword>
<feature type="compositionally biased region" description="Polar residues" evidence="1">
    <location>
        <begin position="1"/>
        <end position="13"/>
    </location>
</feature>
<accession>A0A6A6P3L2</accession>
<protein>
    <submittedName>
        <fullName evidence="2">Uncharacterized protein</fullName>
    </submittedName>
</protein>
<proteinExistence type="predicted"/>
<feature type="region of interest" description="Disordered" evidence="1">
    <location>
        <begin position="212"/>
        <end position="244"/>
    </location>
</feature>
<evidence type="ECO:0000256" key="1">
    <source>
        <dbReference type="SAM" id="MobiDB-lite"/>
    </source>
</evidence>
<evidence type="ECO:0000313" key="2">
    <source>
        <dbReference type="EMBL" id="KAF2458556.1"/>
    </source>
</evidence>
<reference evidence="2" key="1">
    <citation type="journal article" date="2020" name="Stud. Mycol.">
        <title>101 Dothideomycetes genomes: a test case for predicting lifestyles and emergence of pathogens.</title>
        <authorList>
            <person name="Haridas S."/>
            <person name="Albert R."/>
            <person name="Binder M."/>
            <person name="Bloem J."/>
            <person name="Labutti K."/>
            <person name="Salamov A."/>
            <person name="Andreopoulos B."/>
            <person name="Baker S."/>
            <person name="Barry K."/>
            <person name="Bills G."/>
            <person name="Bluhm B."/>
            <person name="Cannon C."/>
            <person name="Castanera R."/>
            <person name="Culley D."/>
            <person name="Daum C."/>
            <person name="Ezra D."/>
            <person name="Gonzalez J."/>
            <person name="Henrissat B."/>
            <person name="Kuo A."/>
            <person name="Liang C."/>
            <person name="Lipzen A."/>
            <person name="Lutzoni F."/>
            <person name="Magnuson J."/>
            <person name="Mondo S."/>
            <person name="Nolan M."/>
            <person name="Ohm R."/>
            <person name="Pangilinan J."/>
            <person name="Park H.-J."/>
            <person name="Ramirez L."/>
            <person name="Alfaro M."/>
            <person name="Sun H."/>
            <person name="Tritt A."/>
            <person name="Yoshinaga Y."/>
            <person name="Zwiers L.-H."/>
            <person name="Turgeon B."/>
            <person name="Goodwin S."/>
            <person name="Spatafora J."/>
            <person name="Crous P."/>
            <person name="Grigoriev I."/>
        </authorList>
    </citation>
    <scope>NUCLEOTIDE SEQUENCE</scope>
    <source>
        <strain evidence="2">ATCC 16933</strain>
    </source>
</reference>
<feature type="region of interest" description="Disordered" evidence="1">
    <location>
        <begin position="256"/>
        <end position="281"/>
    </location>
</feature>
<organism evidence="2 3">
    <name type="scientific">Lineolata rhizophorae</name>
    <dbReference type="NCBI Taxonomy" id="578093"/>
    <lineage>
        <taxon>Eukaryota</taxon>
        <taxon>Fungi</taxon>
        <taxon>Dikarya</taxon>
        <taxon>Ascomycota</taxon>
        <taxon>Pezizomycotina</taxon>
        <taxon>Dothideomycetes</taxon>
        <taxon>Dothideomycetes incertae sedis</taxon>
        <taxon>Lineolatales</taxon>
        <taxon>Lineolataceae</taxon>
        <taxon>Lineolata</taxon>
    </lineage>
</organism>
<dbReference type="InterPro" id="IPR029196">
    <property type="entry name" value="HAPSTR1-like"/>
</dbReference>
<feature type="compositionally biased region" description="Basic residues" evidence="1">
    <location>
        <begin position="212"/>
        <end position="222"/>
    </location>
</feature>
<dbReference type="Pfam" id="PF15251">
    <property type="entry name" value="TAPR1-like"/>
    <property type="match status" value="1"/>
</dbReference>